<accession>A0A0K0DM66</accession>
<organism evidence="2 3">
    <name type="scientific">Angiostrongylus cantonensis</name>
    <name type="common">Rat lungworm</name>
    <dbReference type="NCBI Taxonomy" id="6313"/>
    <lineage>
        <taxon>Eukaryota</taxon>
        <taxon>Metazoa</taxon>
        <taxon>Ecdysozoa</taxon>
        <taxon>Nematoda</taxon>
        <taxon>Chromadorea</taxon>
        <taxon>Rhabditida</taxon>
        <taxon>Rhabditina</taxon>
        <taxon>Rhabditomorpha</taxon>
        <taxon>Strongyloidea</taxon>
        <taxon>Metastrongylidae</taxon>
        <taxon>Angiostrongylus</taxon>
    </lineage>
</organism>
<reference evidence="2" key="1">
    <citation type="submission" date="2012-09" db="EMBL/GenBank/DDBJ databases">
        <authorList>
            <person name="Martin A.A."/>
        </authorList>
    </citation>
    <scope>NUCLEOTIDE SEQUENCE</scope>
</reference>
<reference evidence="3" key="2">
    <citation type="submission" date="2017-02" db="UniProtKB">
        <authorList>
            <consortium name="WormBaseParasite"/>
        </authorList>
    </citation>
    <scope>IDENTIFICATION</scope>
</reference>
<evidence type="ECO:0000313" key="2">
    <source>
        <dbReference type="Proteomes" id="UP000035642"/>
    </source>
</evidence>
<dbReference type="AlphaFoldDB" id="A0A0K0DM66"/>
<protein>
    <submittedName>
        <fullName evidence="3">Chondroitin proteoglycan 4 domain-containing protein</fullName>
    </submittedName>
</protein>
<evidence type="ECO:0000313" key="3">
    <source>
        <dbReference type="WBParaSite" id="ACAC_0001275701-mRNA-1"/>
    </source>
</evidence>
<sequence>MLRLFALTVLSISSVEMLKLHDAISKSTVEVIRSARREQTARVCTCKEMSDCFDSVNQKVFDCLAPCSNEMNKYLSVQHPDKLRACFDKPRGFIGNMATCFRKNVKACVDNEEQARRRKAKTYDYHVMIRGVGGVITKQIQVFLNAISTSNIKVTRLNADIKV</sequence>
<dbReference type="PANTHER" id="PTHR34401:SF1">
    <property type="entry name" value="DUF19 DOMAIN-CONTAINING PROTEIN"/>
    <property type="match status" value="1"/>
</dbReference>
<name>A0A0K0DM66_ANGCA</name>
<dbReference type="WBParaSite" id="ACAC_0001275701-mRNA-1">
    <property type="protein sequence ID" value="ACAC_0001275701-mRNA-1"/>
    <property type="gene ID" value="ACAC_0001275701"/>
</dbReference>
<keyword evidence="1" id="KW-0732">Signal</keyword>
<dbReference type="PANTHER" id="PTHR34401">
    <property type="entry name" value="PROTEIN CBG12388-RELATED"/>
    <property type="match status" value="1"/>
</dbReference>
<feature type="chain" id="PRO_5005326824" evidence="1">
    <location>
        <begin position="18"/>
        <end position="163"/>
    </location>
</feature>
<keyword evidence="2" id="KW-1185">Reference proteome</keyword>
<dbReference type="Proteomes" id="UP000035642">
    <property type="component" value="Unassembled WGS sequence"/>
</dbReference>
<feature type="signal peptide" evidence="1">
    <location>
        <begin position="1"/>
        <end position="17"/>
    </location>
</feature>
<evidence type="ECO:0000256" key="1">
    <source>
        <dbReference type="SAM" id="SignalP"/>
    </source>
</evidence>
<proteinExistence type="predicted"/>